<dbReference type="Gene3D" id="3.40.50.2000">
    <property type="entry name" value="Glycogen Phosphorylase B"/>
    <property type="match status" value="1"/>
</dbReference>
<dbReference type="Pfam" id="PF04413">
    <property type="entry name" value="Glycos_transf_N"/>
    <property type="match status" value="1"/>
</dbReference>
<feature type="domain" description="3-deoxy-D-manno-octulosonic-acid transferase N-terminal" evidence="5">
    <location>
        <begin position="39"/>
        <end position="204"/>
    </location>
</feature>
<keyword evidence="4" id="KW-1003">Cell membrane</keyword>
<dbReference type="Gene3D" id="3.40.50.11720">
    <property type="entry name" value="3-Deoxy-D-manno-octulosonic-acid transferase, N-terminal domain"/>
    <property type="match status" value="1"/>
</dbReference>
<dbReference type="GO" id="GO:0009244">
    <property type="term" value="P:lipopolysaccharide core region biosynthetic process"/>
    <property type="evidence" value="ECO:0007669"/>
    <property type="project" value="UniProtKB-UniRule"/>
</dbReference>
<keyword evidence="7" id="KW-1185">Reference proteome</keyword>
<sequence length="412" mass="48138">MIYNLLRILLYVVISVVSIFNKKIRTFVDKRLFQDYDLRRGKYFWVHCASVGEVNLSESLVRKLLAKGHERVLVTMMTETGMATARAKYEKDDRVHLLYFPLDDLSAIRKILKNISLQSLIIVETEIWPNLIREAAKRSKVCMVNGRISDKSFGSYKRFDFYLKGLFKRIELFLMQTEEDSRRIIELGAPEERVENIGNLKFDIELEDFSPSDIEDIKRELKLENRRVIVAGSTRDDEEEYVLEAYEELKSDYFLFLVPRHIERTEDICTRLLDGNYRYQRWSEMAAEGRMEIGEDTQIVVVDAIGVLRKLYAISHVAYVGGTLVNVGGHSLLEPLYYRKPPIFGGYLQNVKEISREVIKRKIGYKIDGSMGFVDAVRSLERDDVKTKDIDDFFEENRRSTEKAYERIIDII</sequence>
<evidence type="ECO:0000259" key="5">
    <source>
        <dbReference type="Pfam" id="PF04413"/>
    </source>
</evidence>
<dbReference type="InterPro" id="IPR007507">
    <property type="entry name" value="Glycos_transf_N"/>
</dbReference>
<accession>A0A9W6GJ49</accession>
<evidence type="ECO:0000256" key="1">
    <source>
        <dbReference type="ARBA" id="ARBA00022679"/>
    </source>
</evidence>
<organism evidence="6 7">
    <name type="scientific">Propionigenium maris DSM 9537</name>
    <dbReference type="NCBI Taxonomy" id="1123000"/>
    <lineage>
        <taxon>Bacteria</taxon>
        <taxon>Fusobacteriati</taxon>
        <taxon>Fusobacteriota</taxon>
        <taxon>Fusobacteriia</taxon>
        <taxon>Fusobacteriales</taxon>
        <taxon>Fusobacteriaceae</taxon>
        <taxon>Propionigenium</taxon>
    </lineage>
</organism>
<evidence type="ECO:0000313" key="6">
    <source>
        <dbReference type="EMBL" id="GLI56124.1"/>
    </source>
</evidence>
<dbReference type="InterPro" id="IPR038107">
    <property type="entry name" value="Glycos_transf_N_sf"/>
</dbReference>
<evidence type="ECO:0000256" key="2">
    <source>
        <dbReference type="PIRSR" id="PIRSR639901-1"/>
    </source>
</evidence>
<dbReference type="GO" id="GO:0043842">
    <property type="term" value="F:Kdo transferase activity"/>
    <property type="evidence" value="ECO:0007669"/>
    <property type="project" value="UniProtKB-EC"/>
</dbReference>
<dbReference type="InterPro" id="IPR039901">
    <property type="entry name" value="Kdotransferase"/>
</dbReference>
<keyword evidence="1 4" id="KW-0808">Transferase</keyword>
<dbReference type="GO" id="GO:0009245">
    <property type="term" value="P:lipid A biosynthetic process"/>
    <property type="evidence" value="ECO:0007669"/>
    <property type="project" value="TreeGrafter"/>
</dbReference>
<protein>
    <recommendedName>
        <fullName evidence="4">3-deoxy-D-manno-octulosonic acid transferase</fullName>
        <shortName evidence="4">Kdo transferase</shortName>
        <ecNumber evidence="4">2.4.99.12</ecNumber>
    </recommendedName>
    <alternativeName>
        <fullName evidence="4">Lipid IV(A) 3-deoxy-D-manno-octulosonic acid transferase</fullName>
    </alternativeName>
</protein>
<comment type="catalytic activity">
    <reaction evidence="4">
        <text>lipid IVA (E. coli) + CMP-3-deoxy-beta-D-manno-octulosonate = alpha-Kdo-(2-&gt;6)-lipid IVA (E. coli) + CMP + H(+)</text>
        <dbReference type="Rhea" id="RHEA:28066"/>
        <dbReference type="ChEBI" id="CHEBI:15378"/>
        <dbReference type="ChEBI" id="CHEBI:58603"/>
        <dbReference type="ChEBI" id="CHEBI:60364"/>
        <dbReference type="ChEBI" id="CHEBI:60377"/>
        <dbReference type="ChEBI" id="CHEBI:85987"/>
        <dbReference type="EC" id="2.4.99.12"/>
    </reaction>
</comment>
<evidence type="ECO:0000256" key="4">
    <source>
        <dbReference type="RuleBase" id="RU365103"/>
    </source>
</evidence>
<gene>
    <name evidence="6" type="ORF">PM10SUCC1_16380</name>
</gene>
<comment type="similarity">
    <text evidence="4">Belongs to the glycosyltransferase group 1 family.</text>
</comment>
<comment type="caution">
    <text evidence="6">The sequence shown here is derived from an EMBL/GenBank/DDBJ whole genome shotgun (WGS) entry which is preliminary data.</text>
</comment>
<dbReference type="RefSeq" id="WP_281835044.1">
    <property type="nucleotide sequence ID" value="NZ_BSDY01000006.1"/>
</dbReference>
<keyword evidence="4" id="KW-0472">Membrane</keyword>
<dbReference type="SUPFAM" id="SSF53756">
    <property type="entry name" value="UDP-Glycosyltransferase/glycogen phosphorylase"/>
    <property type="match status" value="1"/>
</dbReference>
<feature type="site" description="Transition state stabilizer" evidence="3">
    <location>
        <position position="201"/>
    </location>
</feature>
<dbReference type="PANTHER" id="PTHR42755:SF1">
    <property type="entry name" value="3-DEOXY-D-MANNO-OCTULOSONIC ACID TRANSFERASE, MITOCHONDRIAL-RELATED"/>
    <property type="match status" value="1"/>
</dbReference>
<dbReference type="PANTHER" id="PTHR42755">
    <property type="entry name" value="3-DEOXY-MANNO-OCTULOSONATE CYTIDYLYLTRANSFERASE"/>
    <property type="match status" value="1"/>
</dbReference>
<comment type="pathway">
    <text evidence="4">Bacterial outer membrane biogenesis; LPS core biosynthesis.</text>
</comment>
<proteinExistence type="inferred from homology"/>
<comment type="subcellular location">
    <subcellularLocation>
        <location evidence="4">Cell membrane</location>
    </subcellularLocation>
</comment>
<dbReference type="GO" id="GO:0005886">
    <property type="term" value="C:plasma membrane"/>
    <property type="evidence" value="ECO:0007669"/>
    <property type="project" value="UniProtKB-SubCell"/>
</dbReference>
<feature type="active site" description="Proton acceptor" evidence="2">
    <location>
        <position position="53"/>
    </location>
</feature>
<feature type="site" description="Transition state stabilizer" evidence="3">
    <location>
        <position position="124"/>
    </location>
</feature>
<dbReference type="EMBL" id="BSDY01000006">
    <property type="protein sequence ID" value="GLI56124.1"/>
    <property type="molecule type" value="Genomic_DNA"/>
</dbReference>
<dbReference type="AlphaFoldDB" id="A0A9W6GJ49"/>
<reference evidence="6" key="1">
    <citation type="submission" date="2022-12" db="EMBL/GenBank/DDBJ databases">
        <title>Reference genome sequencing for broad-spectrum identification of bacterial and archaeal isolates by mass spectrometry.</title>
        <authorList>
            <person name="Sekiguchi Y."/>
            <person name="Tourlousse D.M."/>
        </authorList>
    </citation>
    <scope>NUCLEOTIDE SEQUENCE</scope>
    <source>
        <strain evidence="6">10succ1</strain>
    </source>
</reference>
<evidence type="ECO:0000313" key="7">
    <source>
        <dbReference type="Proteomes" id="UP001144471"/>
    </source>
</evidence>
<keyword evidence="4" id="KW-0448">Lipopolysaccharide biosynthesis</keyword>
<dbReference type="EC" id="2.4.99.12" evidence="4"/>
<evidence type="ECO:0000256" key="3">
    <source>
        <dbReference type="PIRSR" id="PIRSR639901-2"/>
    </source>
</evidence>
<dbReference type="Proteomes" id="UP001144471">
    <property type="component" value="Unassembled WGS sequence"/>
</dbReference>
<comment type="function">
    <text evidence="4">Involved in lipopolysaccharide (LPS) biosynthesis. Catalyzes the transfer of 3-deoxy-D-manno-octulosonate (Kdo) residue(s) from CMP-Kdo to lipid IV(A), the tetraacyldisaccharide-1,4'-bisphosphate precursor of lipid A.</text>
</comment>
<name>A0A9W6GJ49_9FUSO</name>